<accession>C1AD28</accession>
<organism evidence="1 2">
    <name type="scientific">Gemmatimonas aurantiaca (strain DSM 14586 / JCM 11422 / NBRC 100505 / T-27)</name>
    <dbReference type="NCBI Taxonomy" id="379066"/>
    <lineage>
        <taxon>Bacteria</taxon>
        <taxon>Pseudomonadati</taxon>
        <taxon>Gemmatimonadota</taxon>
        <taxon>Gemmatimonadia</taxon>
        <taxon>Gemmatimonadales</taxon>
        <taxon>Gemmatimonadaceae</taxon>
        <taxon>Gemmatimonas</taxon>
    </lineage>
</organism>
<evidence type="ECO:0000313" key="2">
    <source>
        <dbReference type="Proteomes" id="UP000002209"/>
    </source>
</evidence>
<dbReference type="KEGG" id="gau:GAU_3363"/>
<evidence type="ECO:0008006" key="3">
    <source>
        <dbReference type="Google" id="ProtNLM"/>
    </source>
</evidence>
<reference evidence="2" key="1">
    <citation type="submission" date="2006-03" db="EMBL/GenBank/DDBJ databases">
        <title>Complete genome sequence of Gemmatimonas aurantiaca T-27 that represents a novel phylum Gemmatimonadetes.</title>
        <authorList>
            <person name="Takasaki K."/>
            <person name="Ichikawa N."/>
            <person name="Miura H."/>
            <person name="Matsushita S."/>
            <person name="Watanabe Y."/>
            <person name="Oguchi A."/>
            <person name="Ankai A."/>
            <person name="Yashiro I."/>
            <person name="Takahashi M."/>
            <person name="Terui Y."/>
            <person name="Fukui S."/>
            <person name="Yokoyama H."/>
            <person name="Tanikawa S."/>
            <person name="Hanada S."/>
            <person name="Kamagata Y."/>
            <person name="Fujita N."/>
        </authorList>
    </citation>
    <scope>NUCLEOTIDE SEQUENCE [LARGE SCALE GENOMIC DNA]</scope>
    <source>
        <strain evidence="2">T-27 / DSM 14586 / JCM 11422 / NBRC 100505</strain>
    </source>
</reference>
<evidence type="ECO:0000313" key="1">
    <source>
        <dbReference type="EMBL" id="BAH40405.1"/>
    </source>
</evidence>
<dbReference type="Proteomes" id="UP000002209">
    <property type="component" value="Chromosome"/>
</dbReference>
<sequence>MWYWTRCFLSVGFLVVMLLPIVLGAQGWRPEVAAGVAIPRGALSEQHGVGPLLRAGVLFGRVERRVQFRVDGEVSWLPRNASATAALSEPGDWRTVGAVGSAIMRFRRRGLTPYAVLGVAVQHVTVKHRSNPYGAVPGLRVGGGMQGRWKRSVIRLEVTPHVVLSDHGIGREYGVGRYWPLAVGLTF</sequence>
<dbReference type="EMBL" id="AP009153">
    <property type="protein sequence ID" value="BAH40405.1"/>
    <property type="molecule type" value="Genomic_DNA"/>
</dbReference>
<proteinExistence type="predicted"/>
<gene>
    <name evidence="1" type="ordered locus">GAU_3363</name>
</gene>
<dbReference type="STRING" id="379066.GAU_3363"/>
<keyword evidence="2" id="KW-1185">Reference proteome</keyword>
<dbReference type="HOGENOM" id="CLU_1445737_0_0_0"/>
<protein>
    <recommendedName>
        <fullName evidence="3">Outer membrane protein beta-barrel domain-containing protein</fullName>
    </recommendedName>
</protein>
<dbReference type="InterPro" id="IPR010917">
    <property type="entry name" value="TonB_rcpt_CS"/>
</dbReference>
<dbReference type="AlphaFoldDB" id="C1AD28"/>
<dbReference type="PROSITE" id="PS01156">
    <property type="entry name" value="TONB_DEPENDENT_REC_2"/>
    <property type="match status" value="1"/>
</dbReference>
<dbReference type="RefSeq" id="WP_015895174.1">
    <property type="nucleotide sequence ID" value="NC_012489.1"/>
</dbReference>
<name>C1AD28_GEMAT</name>